<name>A0A077WIL4_9FUNG</name>
<dbReference type="EMBL" id="LK023322">
    <property type="protein sequence ID" value="CDS06913.1"/>
    <property type="molecule type" value="Genomic_DNA"/>
</dbReference>
<evidence type="ECO:0000256" key="2">
    <source>
        <dbReference type="SAM" id="Phobius"/>
    </source>
</evidence>
<sequence>MQPSVHQEPPASSFCALVVWVSMFKWYLLPEVPLMWVIPFAFLFGVVVPLSKGLPRPNSRLIQFPAAINADCSAGMPLQAAREKVSDNSTQVPNSPAVFANQQPWVAPVVPYKASNACEYPAMLFSTRTVEQVPRGNMSALEGDAVSSSSSSVDLFKKSKPVQSTRSQPKLLQGMAMHKAMQKVYGKSTRVNTATAATRTTTTSSFVSSSSTTASASPSSVPASTSATASSASSIDELCEALIKLDIAQATEMPDFVPGTPELREIVENEDRAASERAQTPEVQEVEMASPPPSPPPPPPQPAIVYTQPMMPQQEQAILYTQVMPAPQPIIHPAPTPEVVVAAVAAGAIPIAISTGSSTNMPLQTRRPFLRPKSRLRTQHVAPPPASRPPPEPPSLPPRPQVKRLVLLPPKSPSLPPQPPTPPASESSAMALEAKNRAIVRPVRRLQRHVTLSKGTENTTSTSASSSSSAPSSSSASVS</sequence>
<dbReference type="AlphaFoldDB" id="A0A077WIL4"/>
<feature type="compositionally biased region" description="Pro residues" evidence="1">
    <location>
        <begin position="410"/>
        <end position="423"/>
    </location>
</feature>
<feature type="compositionally biased region" description="Basic residues" evidence="1">
    <location>
        <begin position="368"/>
        <end position="378"/>
    </location>
</feature>
<dbReference type="OrthoDB" id="2300579at2759"/>
<feature type="compositionally biased region" description="Polar residues" evidence="1">
    <location>
        <begin position="354"/>
        <end position="363"/>
    </location>
</feature>
<accession>A0A077WIL4</accession>
<keyword evidence="2" id="KW-1133">Transmembrane helix</keyword>
<reference evidence="3" key="1">
    <citation type="journal article" date="2014" name="Genome Announc.">
        <title>De novo whole-genome sequence and genome annotation of Lichtheimia ramosa.</title>
        <authorList>
            <person name="Linde J."/>
            <person name="Schwartze V."/>
            <person name="Binder U."/>
            <person name="Lass-Florl C."/>
            <person name="Voigt K."/>
            <person name="Horn F."/>
        </authorList>
    </citation>
    <scope>NUCLEOTIDE SEQUENCE</scope>
    <source>
        <strain evidence="3">JMRC FSU:6197</strain>
    </source>
</reference>
<feature type="region of interest" description="Disordered" evidence="1">
    <location>
        <begin position="196"/>
        <end position="227"/>
    </location>
</feature>
<evidence type="ECO:0000313" key="3">
    <source>
        <dbReference type="EMBL" id="CDS06913.1"/>
    </source>
</evidence>
<feature type="compositionally biased region" description="Pro residues" evidence="1">
    <location>
        <begin position="382"/>
        <end position="400"/>
    </location>
</feature>
<gene>
    <name evidence="3" type="ORF">LRAMOSA09436</name>
</gene>
<proteinExistence type="predicted"/>
<feature type="transmembrane region" description="Helical" evidence="2">
    <location>
        <begin position="12"/>
        <end position="28"/>
    </location>
</feature>
<evidence type="ECO:0000256" key="1">
    <source>
        <dbReference type="SAM" id="MobiDB-lite"/>
    </source>
</evidence>
<feature type="region of interest" description="Disordered" evidence="1">
    <location>
        <begin position="354"/>
        <end position="479"/>
    </location>
</feature>
<feature type="region of interest" description="Disordered" evidence="1">
    <location>
        <begin position="270"/>
        <end position="303"/>
    </location>
</feature>
<organism evidence="3">
    <name type="scientific">Lichtheimia ramosa</name>
    <dbReference type="NCBI Taxonomy" id="688394"/>
    <lineage>
        <taxon>Eukaryota</taxon>
        <taxon>Fungi</taxon>
        <taxon>Fungi incertae sedis</taxon>
        <taxon>Mucoromycota</taxon>
        <taxon>Mucoromycotina</taxon>
        <taxon>Mucoromycetes</taxon>
        <taxon>Mucorales</taxon>
        <taxon>Lichtheimiaceae</taxon>
        <taxon>Lichtheimia</taxon>
    </lineage>
</organism>
<keyword evidence="2" id="KW-0472">Membrane</keyword>
<feature type="compositionally biased region" description="Low complexity" evidence="1">
    <location>
        <begin position="459"/>
        <end position="479"/>
    </location>
</feature>
<protein>
    <submittedName>
        <fullName evidence="3">Uncharacterized protein</fullName>
    </submittedName>
</protein>
<feature type="transmembrane region" description="Helical" evidence="2">
    <location>
        <begin position="34"/>
        <end position="51"/>
    </location>
</feature>
<keyword evidence="2" id="KW-0812">Transmembrane</keyword>
<feature type="compositionally biased region" description="Pro residues" evidence="1">
    <location>
        <begin position="290"/>
        <end position="302"/>
    </location>
</feature>